<reference evidence="2" key="1">
    <citation type="submission" date="2014-05" db="EMBL/GenBank/DDBJ databases">
        <title>ATOL: Assembling a taxonomically balanced genome-scale reconstruction of the evolutionary history of the Enterobacteriaceae.</title>
        <authorList>
            <person name="Plunkett G. III"/>
            <person name="Neeno-Eckwall E.C."/>
            <person name="Glasner J.D."/>
            <person name="Perna N.T."/>
        </authorList>
    </citation>
    <scope>NUCLEOTIDE SEQUENCE [LARGE SCALE GENOMIC DNA]</scope>
    <source>
        <strain evidence="2">ATCC 49490</strain>
    </source>
</reference>
<accession>A0A085ADJ9</accession>
<dbReference type="OrthoDB" id="6481051at2"/>
<dbReference type="Proteomes" id="UP000028630">
    <property type="component" value="Unassembled WGS sequence"/>
</dbReference>
<name>A0A085ADJ9_9ENTR</name>
<sequence>MSWESFIEKHVRESLIKQGFTVAVAQGGAFQAVDMYKRMSQASRKGRIFDDVLRHAKLWAEKQQLPADRFEKRKVKRNAQPGLF</sequence>
<keyword evidence="2" id="KW-1185">Reference proteome</keyword>
<comment type="caution">
    <text evidence="1">The sequence shown here is derived from an EMBL/GenBank/DDBJ whole genome shotgun (WGS) entry which is preliminary data.</text>
</comment>
<protein>
    <submittedName>
        <fullName evidence="1">Uncharacterized protein</fullName>
    </submittedName>
</protein>
<evidence type="ECO:0000313" key="1">
    <source>
        <dbReference type="EMBL" id="KFC08294.1"/>
    </source>
</evidence>
<evidence type="ECO:0000313" key="2">
    <source>
        <dbReference type="Proteomes" id="UP000028630"/>
    </source>
</evidence>
<dbReference type="RefSeq" id="WP_038155380.1">
    <property type="nucleotide sequence ID" value="NZ_JMTB01000054.1"/>
</dbReference>
<proteinExistence type="predicted"/>
<gene>
    <name evidence="1" type="ORF">GTGU_01491</name>
</gene>
<dbReference type="AlphaFoldDB" id="A0A085ADJ9"/>
<organism evidence="1 2">
    <name type="scientific">Trabulsiella guamensis ATCC 49490</name>
    <dbReference type="NCBI Taxonomy" id="1005994"/>
    <lineage>
        <taxon>Bacteria</taxon>
        <taxon>Pseudomonadati</taxon>
        <taxon>Pseudomonadota</taxon>
        <taxon>Gammaproteobacteria</taxon>
        <taxon>Enterobacterales</taxon>
        <taxon>Enterobacteriaceae</taxon>
        <taxon>Trabulsiella</taxon>
    </lineage>
</organism>
<dbReference type="eggNOG" id="ENOG5033B17">
    <property type="taxonomic scope" value="Bacteria"/>
</dbReference>
<dbReference type="EMBL" id="JMTB01000054">
    <property type="protein sequence ID" value="KFC08294.1"/>
    <property type="molecule type" value="Genomic_DNA"/>
</dbReference>